<sequence length="143" mass="16207">MQQNRVKSHGARIHVSALPPRSCGSLNLHPTHLLKSQLVLKEVDDVLKRFMSPSEGTRGENEGSIYHRALLLPRFLGREWLMASPLPDTSPRLFSSALLFSTVQDHLEFCGHCCWRLLPLTSVPEPQNIRICGFSWIIAYFSL</sequence>
<reference evidence="2" key="3">
    <citation type="submission" date="2018-12" db="EMBL/GenBank/DDBJ databases">
        <title>G10K-VGP greater horseshoe bat female genome, primary haplotype.</title>
        <authorList>
            <person name="Teeling E."/>
            <person name="Myers G."/>
            <person name="Vernes S."/>
            <person name="Pippel M."/>
            <person name="Winkler S."/>
            <person name="Fedrigo O."/>
            <person name="Rhie A."/>
            <person name="Koren S."/>
            <person name="Phillippy A."/>
            <person name="Lewin H."/>
            <person name="Damas J."/>
            <person name="Howe K."/>
            <person name="Mountcastle J."/>
            <person name="Jarvis E.D."/>
        </authorList>
    </citation>
    <scope>NUCLEOTIDE SEQUENCE [LARGE SCALE GENOMIC DNA]</scope>
</reference>
<evidence type="ECO:0000313" key="1">
    <source>
        <dbReference type="Ensembl" id="ENSRFEP00010015064.1"/>
    </source>
</evidence>
<dbReference type="Proteomes" id="UP000472240">
    <property type="component" value="Chromosome 16"/>
</dbReference>
<dbReference type="InParanoid" id="A0A671ENT6"/>
<dbReference type="OMA" id="QNIRICG"/>
<reference evidence="1" key="5">
    <citation type="submission" date="2025-09" db="UniProtKB">
        <authorList>
            <consortium name="Ensembl"/>
        </authorList>
    </citation>
    <scope>IDENTIFICATION</scope>
</reference>
<evidence type="ECO:0000313" key="2">
    <source>
        <dbReference type="Proteomes" id="UP000472240"/>
    </source>
</evidence>
<protein>
    <submittedName>
        <fullName evidence="1">Uncharacterized protein</fullName>
    </submittedName>
</protein>
<proteinExistence type="predicted"/>
<dbReference type="GeneTree" id="ENSGT00960000189745"/>
<reference evidence="1 2" key="1">
    <citation type="journal article" date="2015" name="Annu Rev Anim Biosci">
        <title>The Genome 10K Project: a way forward.</title>
        <authorList>
            <person name="Koepfli K.P."/>
            <person name="Paten B."/>
            <person name="O'Brien S.J."/>
            <person name="Koepfli K.P."/>
            <person name="Paten B."/>
            <person name="Antunes A."/>
            <person name="Belov K."/>
            <person name="Bustamante C."/>
            <person name="Castoe T.A."/>
            <person name="Clawson H."/>
            <person name="Crawford A.J."/>
            <person name="Diekhans M."/>
            <person name="Distel D."/>
            <person name="Durbin R."/>
            <person name="Earl D."/>
            <person name="Fujita M.K."/>
            <person name="Gamble T."/>
            <person name="Georges A."/>
            <person name="Gemmell N."/>
            <person name="Gilbert M.T."/>
            <person name="Graves J.M."/>
            <person name="Green R.E."/>
            <person name="Hickey G."/>
            <person name="Jarvis E.D."/>
            <person name="Johnson W."/>
            <person name="Komissarov A."/>
            <person name="Korf I."/>
            <person name="Kuhn R."/>
            <person name="Larkin D.M."/>
            <person name="Lewin H."/>
            <person name="Lopez J.V."/>
            <person name="Ma J."/>
            <person name="Marques-Bonet T."/>
            <person name="Miller W."/>
            <person name="Murphy R."/>
            <person name="Pevzner P."/>
            <person name="Shapiro B."/>
            <person name="Steiner C."/>
            <person name="Tamazian G."/>
            <person name="Venkatesh B."/>
            <person name="Wang J."/>
            <person name="Wayne R."/>
            <person name="Wiley E."/>
            <person name="Yang H."/>
            <person name="Zhang G."/>
            <person name="Haussler D."/>
            <person name="Ryder O."/>
            <person name="O'Brien S.J."/>
        </authorList>
    </citation>
    <scope>NUCLEOTIDE SEQUENCE</scope>
</reference>
<keyword evidence="2" id="KW-1185">Reference proteome</keyword>
<name>A0A671ENT6_RHIFE</name>
<accession>A0A671ENT6</accession>
<organism evidence="1 2">
    <name type="scientific">Rhinolophus ferrumequinum</name>
    <name type="common">Greater horseshoe bat</name>
    <dbReference type="NCBI Taxonomy" id="59479"/>
    <lineage>
        <taxon>Eukaryota</taxon>
        <taxon>Metazoa</taxon>
        <taxon>Chordata</taxon>
        <taxon>Craniata</taxon>
        <taxon>Vertebrata</taxon>
        <taxon>Euteleostomi</taxon>
        <taxon>Mammalia</taxon>
        <taxon>Eutheria</taxon>
        <taxon>Laurasiatheria</taxon>
        <taxon>Chiroptera</taxon>
        <taxon>Yinpterochiroptera</taxon>
        <taxon>Rhinolophoidea</taxon>
        <taxon>Rhinolophidae</taxon>
        <taxon>Rhinolophinae</taxon>
        <taxon>Rhinolophus</taxon>
    </lineage>
</organism>
<reference evidence="1" key="4">
    <citation type="submission" date="2025-08" db="UniProtKB">
        <authorList>
            <consortium name="Ensembl"/>
        </authorList>
    </citation>
    <scope>IDENTIFICATION</scope>
</reference>
<reference evidence="1 2" key="2">
    <citation type="journal article" date="2018" name="Annu Rev Anim Biosci">
        <title>Bat Biology, Genomes, and the Bat1K Project: To Generate Chromosome-Level Genomes for All Living Bat Species.</title>
        <authorList>
            <person name="Teeling E.C."/>
            <person name="Vernes S.C."/>
            <person name="Davalos L.M."/>
            <person name="Ray D.A."/>
            <person name="Gilbert M.T.P."/>
            <person name="Myers E."/>
        </authorList>
    </citation>
    <scope>NUCLEOTIDE SEQUENCE</scope>
</reference>
<dbReference type="Ensembl" id="ENSRFET00010016451.1">
    <property type="protein sequence ID" value="ENSRFEP00010015064.1"/>
    <property type="gene ID" value="ENSRFEG00010010212.1"/>
</dbReference>
<dbReference type="AlphaFoldDB" id="A0A671ENT6"/>